<dbReference type="SFLD" id="SFLDS00029">
    <property type="entry name" value="Radical_SAM"/>
    <property type="match status" value="1"/>
</dbReference>
<organism evidence="8 9">
    <name type="scientific">Anaeromyxobacter dehalogenans (strain ATCC BAA-258 / DSM 21875 / 2CP-1)</name>
    <dbReference type="NCBI Taxonomy" id="455488"/>
    <lineage>
        <taxon>Bacteria</taxon>
        <taxon>Pseudomonadati</taxon>
        <taxon>Myxococcota</taxon>
        <taxon>Myxococcia</taxon>
        <taxon>Myxococcales</taxon>
        <taxon>Cystobacterineae</taxon>
        <taxon>Anaeromyxobacteraceae</taxon>
        <taxon>Anaeromyxobacter</taxon>
    </lineage>
</organism>
<dbReference type="InterPro" id="IPR027596">
    <property type="entry name" value="AmmeMemoSam_rS"/>
</dbReference>
<dbReference type="PANTHER" id="PTHR30352:SF5">
    <property type="entry name" value="PYRUVATE FORMATE-LYASE 1-ACTIVATING ENZYME"/>
    <property type="match status" value="1"/>
</dbReference>
<feature type="binding site" evidence="6">
    <location>
        <position position="90"/>
    </location>
    <ligand>
        <name>[4Fe-4S] cluster</name>
        <dbReference type="ChEBI" id="CHEBI:49883"/>
        <note>4Fe-4S-S-AdoMet</note>
    </ligand>
</feature>
<proteinExistence type="predicted"/>
<evidence type="ECO:0000313" key="9">
    <source>
        <dbReference type="Proteomes" id="UP000007089"/>
    </source>
</evidence>
<sequence>MIHEARYWEPAAAGKVRCTLCPRDCRIGEGQAGFCFVRRNEGGKLVTSAWGRSTGFAVDPIEKKPLAHFHPGARVLSFGTAGCNLGCRFCQNWDISKARLDELHSEVDWTPERVVALAREAGCPGIAFTYNDPIIWAEYAIDVADAARAAGLFTVLVTNGYVSPDARRDLFARADATNVDLKAFTEEFYRRQTFSHLAPVLETLEWLARETDVWTEVTTLLIPGLNDGDAELRDLAGWIRDHMGREVPLHFSAFHPAYKLTDRPRTPPATLTRARAIARAEGLRHVYTGNVHDPEGDTTFCPGCGARVIERDGFAVRAVRMKGGACAACGTRIAGRFGDEGVRLDDGIPLPLGVPV</sequence>
<dbReference type="CDD" id="cd01335">
    <property type="entry name" value="Radical_SAM"/>
    <property type="match status" value="1"/>
</dbReference>
<dbReference type="InterPro" id="IPR034457">
    <property type="entry name" value="Organic_radical-activating"/>
</dbReference>
<dbReference type="RefSeq" id="WP_012631550.1">
    <property type="nucleotide sequence ID" value="NC_011891.1"/>
</dbReference>
<dbReference type="GO" id="GO:0046872">
    <property type="term" value="F:metal ion binding"/>
    <property type="evidence" value="ECO:0007669"/>
    <property type="project" value="UniProtKB-KW"/>
</dbReference>
<keyword evidence="5 6" id="KW-0411">Iron-sulfur</keyword>
<dbReference type="EMBL" id="CP001359">
    <property type="protein sequence ID" value="ACL63462.1"/>
    <property type="molecule type" value="Genomic_DNA"/>
</dbReference>
<reference evidence="8" key="1">
    <citation type="submission" date="2009-01" db="EMBL/GenBank/DDBJ databases">
        <title>Complete sequence of Anaeromyxobacter dehalogenans 2CP-1.</title>
        <authorList>
            <consortium name="US DOE Joint Genome Institute"/>
            <person name="Lucas S."/>
            <person name="Copeland A."/>
            <person name="Lapidus A."/>
            <person name="Glavina del Rio T."/>
            <person name="Dalin E."/>
            <person name="Tice H."/>
            <person name="Bruce D."/>
            <person name="Goodwin L."/>
            <person name="Pitluck S."/>
            <person name="Saunders E."/>
            <person name="Brettin T."/>
            <person name="Detter J.C."/>
            <person name="Han C."/>
            <person name="Larimer F."/>
            <person name="Land M."/>
            <person name="Hauser L."/>
            <person name="Kyrpides N."/>
            <person name="Ovchinnikova G."/>
            <person name="Beliaev A.S."/>
            <person name="Richardson P."/>
        </authorList>
    </citation>
    <scope>NUCLEOTIDE SEQUENCE</scope>
    <source>
        <strain evidence="8">2CP-1</strain>
    </source>
</reference>
<evidence type="ECO:0000256" key="5">
    <source>
        <dbReference type="ARBA" id="ARBA00023014"/>
    </source>
</evidence>
<dbReference type="GO" id="GO:0051539">
    <property type="term" value="F:4 iron, 4 sulfur cluster binding"/>
    <property type="evidence" value="ECO:0007669"/>
    <property type="project" value="UniProtKB-KW"/>
</dbReference>
<evidence type="ECO:0000259" key="7">
    <source>
        <dbReference type="PROSITE" id="PS51918"/>
    </source>
</evidence>
<dbReference type="KEGG" id="acp:A2cp1_0103"/>
<gene>
    <name evidence="8" type="ordered locus">A2cp1_0103</name>
</gene>
<dbReference type="Proteomes" id="UP000007089">
    <property type="component" value="Chromosome"/>
</dbReference>
<keyword evidence="4 6" id="KW-0408">Iron</keyword>
<dbReference type="SUPFAM" id="SSF102114">
    <property type="entry name" value="Radical SAM enzymes"/>
    <property type="match status" value="1"/>
</dbReference>
<dbReference type="PROSITE" id="PS51918">
    <property type="entry name" value="RADICAL_SAM"/>
    <property type="match status" value="1"/>
</dbReference>
<feature type="domain" description="Radical SAM core" evidence="7">
    <location>
        <begin position="68"/>
        <end position="284"/>
    </location>
</feature>
<dbReference type="Gene3D" id="3.20.20.70">
    <property type="entry name" value="Aldolase class I"/>
    <property type="match status" value="1"/>
</dbReference>
<dbReference type="PIRSF" id="PIRSF004869">
    <property type="entry name" value="PflX_prd"/>
    <property type="match status" value="1"/>
</dbReference>
<protein>
    <submittedName>
        <fullName evidence="8">Radical SAM domain protein</fullName>
    </submittedName>
</protein>
<dbReference type="NCBIfam" id="TIGR04337">
    <property type="entry name" value="AmmeMemoSam_rS"/>
    <property type="match status" value="1"/>
</dbReference>
<dbReference type="Pfam" id="PF04055">
    <property type="entry name" value="Radical_SAM"/>
    <property type="match status" value="1"/>
</dbReference>
<dbReference type="GO" id="GO:0003824">
    <property type="term" value="F:catalytic activity"/>
    <property type="evidence" value="ECO:0007669"/>
    <property type="project" value="InterPro"/>
</dbReference>
<keyword evidence="9" id="KW-1185">Reference proteome</keyword>
<keyword evidence="2 6" id="KW-0949">S-adenosyl-L-methionine</keyword>
<dbReference type="InterPro" id="IPR007197">
    <property type="entry name" value="rSAM"/>
</dbReference>
<dbReference type="PANTHER" id="PTHR30352">
    <property type="entry name" value="PYRUVATE FORMATE-LYASE-ACTIVATING ENZYME"/>
    <property type="match status" value="1"/>
</dbReference>
<evidence type="ECO:0000256" key="3">
    <source>
        <dbReference type="ARBA" id="ARBA00022723"/>
    </source>
</evidence>
<accession>B8J7X0</accession>
<evidence type="ECO:0000256" key="1">
    <source>
        <dbReference type="ARBA" id="ARBA00022485"/>
    </source>
</evidence>
<feature type="binding site" evidence="6">
    <location>
        <position position="83"/>
    </location>
    <ligand>
        <name>[4Fe-4S] cluster</name>
        <dbReference type="ChEBI" id="CHEBI:49883"/>
        <note>4Fe-4S-S-AdoMet</note>
    </ligand>
</feature>
<dbReference type="AlphaFoldDB" id="B8J7X0"/>
<evidence type="ECO:0000256" key="6">
    <source>
        <dbReference type="PIRSR" id="PIRSR004869-50"/>
    </source>
</evidence>
<name>B8J7X0_ANAD2</name>
<evidence type="ECO:0000256" key="4">
    <source>
        <dbReference type="ARBA" id="ARBA00023004"/>
    </source>
</evidence>
<dbReference type="InterPro" id="IPR058240">
    <property type="entry name" value="rSAM_sf"/>
</dbReference>
<keyword evidence="1" id="KW-0004">4Fe-4S</keyword>
<keyword evidence="3 6" id="KW-0479">Metal-binding</keyword>
<dbReference type="InterPro" id="IPR016431">
    <property type="entry name" value="Pyrv-formate_lyase-activ_prd"/>
</dbReference>
<feature type="binding site" evidence="6">
    <location>
        <position position="87"/>
    </location>
    <ligand>
        <name>[4Fe-4S] cluster</name>
        <dbReference type="ChEBI" id="CHEBI:49883"/>
        <note>4Fe-4S-S-AdoMet</note>
    </ligand>
</feature>
<evidence type="ECO:0000313" key="8">
    <source>
        <dbReference type="EMBL" id="ACL63462.1"/>
    </source>
</evidence>
<dbReference type="InterPro" id="IPR013785">
    <property type="entry name" value="Aldolase_TIM"/>
</dbReference>
<dbReference type="HOGENOM" id="CLU_044176_1_0_7"/>
<evidence type="ECO:0000256" key="2">
    <source>
        <dbReference type="ARBA" id="ARBA00022691"/>
    </source>
</evidence>
<dbReference type="SFLD" id="SFLDG01101">
    <property type="entry name" value="Uncharacterised_Radical_SAM_Su"/>
    <property type="match status" value="1"/>
</dbReference>
<comment type="cofactor">
    <cofactor evidence="6">
        <name>[4Fe-4S] cluster</name>
        <dbReference type="ChEBI" id="CHEBI:49883"/>
    </cofactor>
    <text evidence="6">Binds 1 [4Fe-4S] cluster. The cluster is coordinated with 3 cysteines and an exchangeable S-adenosyl-L-methionine.</text>
</comment>